<keyword evidence="1" id="KW-0472">Membrane</keyword>
<keyword evidence="1" id="KW-0812">Transmembrane</keyword>
<evidence type="ECO:0000313" key="4">
    <source>
        <dbReference type="Proteomes" id="UP000003157"/>
    </source>
</evidence>
<dbReference type="eggNOG" id="COG4781">
    <property type="taxonomic scope" value="Bacteria"/>
</dbReference>
<feature type="transmembrane region" description="Helical" evidence="1">
    <location>
        <begin position="341"/>
        <end position="359"/>
    </location>
</feature>
<accession>E7G6B3</accession>
<organism evidence="3 4">
    <name type="scientific">Coprobacillus cateniformis</name>
    <dbReference type="NCBI Taxonomy" id="100884"/>
    <lineage>
        <taxon>Bacteria</taxon>
        <taxon>Bacillati</taxon>
        <taxon>Bacillota</taxon>
        <taxon>Erysipelotrichia</taxon>
        <taxon>Erysipelotrichales</taxon>
        <taxon>Coprobacillaceae</taxon>
        <taxon>Coprobacillus</taxon>
    </lineage>
</organism>
<protein>
    <recommendedName>
        <fullName evidence="2">GP-PDE domain-containing protein</fullName>
    </recommendedName>
</protein>
<reference evidence="3 4" key="1">
    <citation type="submission" date="2010-12" db="EMBL/GenBank/DDBJ databases">
        <title>The Genome Sequence of Coprobacillus sp. strain 29_1.</title>
        <authorList>
            <consortium name="The Broad Institute Genome Sequencing Platform"/>
            <person name="Earl A."/>
            <person name="Ward D."/>
            <person name="Feldgarden M."/>
            <person name="Gevers D."/>
            <person name="Daigneault M."/>
            <person name="Sibley C.D."/>
            <person name="White A."/>
            <person name="Strauss J."/>
            <person name="Allen-Vercoe E."/>
            <person name="Young S.K."/>
            <person name="Zeng Q."/>
            <person name="Gargeya S."/>
            <person name="Fitzgerald M."/>
            <person name="Haas B."/>
            <person name="Abouelleil A."/>
            <person name="Alvarado L."/>
            <person name="Arachchi H.M."/>
            <person name="Berlin A."/>
            <person name="Brown A."/>
            <person name="Chapman S.B."/>
            <person name="Chen Z."/>
            <person name="Dunbar C."/>
            <person name="Freedman E."/>
            <person name="Gearin G."/>
            <person name="Gellesch M."/>
            <person name="Goldberg J."/>
            <person name="Griggs A."/>
            <person name="Gujja S."/>
            <person name="Heilman E."/>
            <person name="Heiman D."/>
            <person name="Howarth C."/>
            <person name="Larson L."/>
            <person name="Lui A."/>
            <person name="MacDonald P.J.P."/>
            <person name="Mehta T."/>
            <person name="Montmayeur A."/>
            <person name="Murphy C."/>
            <person name="Neiman D."/>
            <person name="Pearson M."/>
            <person name="Priest M."/>
            <person name="Roberts A."/>
            <person name="Saif S."/>
            <person name="Shea T."/>
            <person name="Shenoy N."/>
            <person name="Sisk P."/>
            <person name="Stolte C."/>
            <person name="Sykes S."/>
            <person name="White J."/>
            <person name="Yandava C."/>
            <person name="Nusbaum C."/>
            <person name="Birren B."/>
        </authorList>
    </citation>
    <scope>NUCLEOTIDE SEQUENCE [LARGE SCALE GENOMIC DNA]</scope>
    <source>
        <strain evidence="3 4">29_1</strain>
    </source>
</reference>
<feature type="transmembrane region" description="Helical" evidence="1">
    <location>
        <begin position="217"/>
        <end position="239"/>
    </location>
</feature>
<feature type="transmembrane region" description="Helical" evidence="1">
    <location>
        <begin position="65"/>
        <end position="94"/>
    </location>
</feature>
<feature type="transmembrane region" description="Helical" evidence="1">
    <location>
        <begin position="21"/>
        <end position="39"/>
    </location>
</feature>
<evidence type="ECO:0000256" key="1">
    <source>
        <dbReference type="SAM" id="Phobius"/>
    </source>
</evidence>
<dbReference type="HOGENOM" id="CLU_590138_0_0_9"/>
<dbReference type="PANTHER" id="PTHR46211:SF8">
    <property type="entry name" value="PHOSPHODIESTERASE"/>
    <property type="match status" value="1"/>
</dbReference>
<proteinExistence type="predicted"/>
<feature type="transmembrane region" description="Helical" evidence="1">
    <location>
        <begin position="159"/>
        <end position="190"/>
    </location>
</feature>
<dbReference type="GO" id="GO:0008081">
    <property type="term" value="F:phosphoric diester hydrolase activity"/>
    <property type="evidence" value="ECO:0007669"/>
    <property type="project" value="InterPro"/>
</dbReference>
<dbReference type="EMBL" id="ADKX01000003">
    <property type="protein sequence ID" value="EFW06414.1"/>
    <property type="molecule type" value="Genomic_DNA"/>
</dbReference>
<dbReference type="Proteomes" id="UP000003157">
    <property type="component" value="Unassembled WGS sequence"/>
</dbReference>
<feature type="domain" description="GP-PDE" evidence="2">
    <location>
        <begin position="368"/>
        <end position="463"/>
    </location>
</feature>
<dbReference type="Pfam" id="PF03009">
    <property type="entry name" value="GDPD"/>
    <property type="match status" value="1"/>
</dbReference>
<dbReference type="AlphaFoldDB" id="E7G6B3"/>
<evidence type="ECO:0000313" key="3">
    <source>
        <dbReference type="EMBL" id="EFW06414.1"/>
    </source>
</evidence>
<keyword evidence="1" id="KW-1133">Transmembrane helix</keyword>
<dbReference type="InterPro" id="IPR018476">
    <property type="entry name" value="GlyceroP-diester-Pdiesterase_M"/>
</dbReference>
<dbReference type="GO" id="GO:0006629">
    <property type="term" value="P:lipid metabolic process"/>
    <property type="evidence" value="ECO:0007669"/>
    <property type="project" value="InterPro"/>
</dbReference>
<dbReference type="InterPro" id="IPR017946">
    <property type="entry name" value="PLC-like_Pdiesterase_TIM-brl"/>
</dbReference>
<comment type="caution">
    <text evidence="3">The sequence shown here is derived from an EMBL/GenBank/DDBJ whole genome shotgun (WGS) entry which is preliminary data.</text>
</comment>
<feature type="transmembrane region" description="Helical" evidence="1">
    <location>
        <begin position="115"/>
        <end position="139"/>
    </location>
</feature>
<feature type="transmembrane region" description="Helical" evidence="1">
    <location>
        <begin position="259"/>
        <end position="280"/>
    </location>
</feature>
<dbReference type="PROSITE" id="PS51704">
    <property type="entry name" value="GP_PDE"/>
    <property type="match status" value="1"/>
</dbReference>
<dbReference type="STRING" id="100884.GCA_000269565_01406"/>
<dbReference type="Pfam" id="PF10110">
    <property type="entry name" value="GPDPase_memb"/>
    <property type="match status" value="1"/>
</dbReference>
<dbReference type="InterPro" id="IPR030395">
    <property type="entry name" value="GP_PDE_dom"/>
</dbReference>
<dbReference type="Gene3D" id="3.20.20.190">
    <property type="entry name" value="Phosphatidylinositol (PI) phosphodiesterase"/>
    <property type="match status" value="1"/>
</dbReference>
<keyword evidence="4" id="KW-1185">Reference proteome</keyword>
<dbReference type="eggNOG" id="COG0584">
    <property type="taxonomic scope" value="Bacteria"/>
</dbReference>
<sequence length="463" mass="55011">MERIRNYKYYSLFQNILKFEIFYKMMTLFILSPILRRILQEYLDSVTYGIAFNQDIIYQFLSFKGIVICLFLFILMILIIFYEIYVVMNIIALDKEHKKLSLRKIMLKSFCSLKSLHYPSLPLCGIYIVFLLPLVHIGYLNSYIQRWDIPNFIFGELKLTLGGNVLICLVSIIYYLIFIIMIFVPVYMVFKGKSIISATQESFSLFKKITLKEKGSLLVYLLLWIFIEYMIMNLIPYPILHNRDFNWYFLKYTINSTAFRYSAIQYVLLYFVSIIAMTFFMRYIINLVSRYEDTLMTVDQIPVEIDYLNGWIMKGQNFVREIIYYMKKRLAHFRFYQKHKLFSRCIVGIFIICFMIIYLHQDALVHRPWVIGHRGSGYFVENTYEAIQDANNSQVDYAEIDIQLSKDGIPIVFHDATLSRLSDVNKKVSDLTATELEEITLSQNNHKSNILTLENLIKKIEKR</sequence>
<dbReference type="PANTHER" id="PTHR46211">
    <property type="entry name" value="GLYCEROPHOSPHORYL DIESTER PHOSPHODIESTERASE"/>
    <property type="match status" value="1"/>
</dbReference>
<dbReference type="SUPFAM" id="SSF51695">
    <property type="entry name" value="PLC-like phosphodiesterases"/>
    <property type="match status" value="1"/>
</dbReference>
<dbReference type="RefSeq" id="WP_008787429.1">
    <property type="nucleotide sequence ID" value="NZ_GL636577.1"/>
</dbReference>
<gene>
    <name evidence="3" type="ORF">HMPREF9488_00301</name>
</gene>
<name>E7G6B3_9FIRM</name>
<evidence type="ECO:0000259" key="2">
    <source>
        <dbReference type="PROSITE" id="PS51704"/>
    </source>
</evidence>